<reference evidence="3 4" key="1">
    <citation type="journal article" date="2018" name="IMA Fungus">
        <title>IMA Genome-F 9: Draft genome sequence of Annulohypoxylon stygium, Aspergillus mulundensis, Berkeleyomyces basicola (syn. Thielaviopsis basicola), Ceratocystis smalleyi, two Cercospora beticola strains, Coleophoma cylindrospora, Fusarium fracticaudum, Phialophora cf. hyalina, and Morchella septimelata.</title>
        <authorList>
            <person name="Wingfield B.D."/>
            <person name="Bills G.F."/>
            <person name="Dong Y."/>
            <person name="Huang W."/>
            <person name="Nel W.J."/>
            <person name="Swalarsk-Parry B.S."/>
            <person name="Vaghefi N."/>
            <person name="Wilken P.M."/>
            <person name="An Z."/>
            <person name="de Beer Z.W."/>
            <person name="De Vos L."/>
            <person name="Chen L."/>
            <person name="Duong T.A."/>
            <person name="Gao Y."/>
            <person name="Hammerbacher A."/>
            <person name="Kikkert J.R."/>
            <person name="Li Y."/>
            <person name="Li H."/>
            <person name="Li K."/>
            <person name="Li Q."/>
            <person name="Liu X."/>
            <person name="Ma X."/>
            <person name="Naidoo K."/>
            <person name="Pethybridge S.J."/>
            <person name="Sun J."/>
            <person name="Steenkamp E.T."/>
            <person name="van der Nest M.A."/>
            <person name="van Wyk S."/>
            <person name="Wingfield M.J."/>
            <person name="Xiong C."/>
            <person name="Yue Q."/>
            <person name="Zhang X."/>
        </authorList>
    </citation>
    <scope>NUCLEOTIDE SEQUENCE [LARGE SCALE GENOMIC DNA]</scope>
    <source>
        <strain evidence="3 4">BP6252</strain>
    </source>
</reference>
<feature type="compositionally biased region" description="Polar residues" evidence="1">
    <location>
        <begin position="14"/>
        <end position="24"/>
    </location>
</feature>
<evidence type="ECO:0000313" key="3">
    <source>
        <dbReference type="EMBL" id="RDW77076.1"/>
    </source>
</evidence>
<gene>
    <name evidence="3" type="ORF">BP6252_05129</name>
</gene>
<comment type="caution">
    <text evidence="3">The sequence shown here is derived from an EMBL/GenBank/DDBJ whole genome shotgun (WGS) entry which is preliminary data.</text>
</comment>
<dbReference type="Proteomes" id="UP000256645">
    <property type="component" value="Unassembled WGS sequence"/>
</dbReference>
<dbReference type="InterPro" id="IPR003779">
    <property type="entry name" value="CMD-like"/>
</dbReference>
<sequence>MSPSASPPNPIPLRSSSARNSSGQGLAPRPGPGHKATPSTASIPPPLSAISSSFPEPVASPVVAELQETAPATTGNALLASNLPAGMEGKAPVKGAETSLSENNMDEDIHRTIYERGLEMRKKVVGEDYVARSLESSQGDFMRPLIQYATEAAWGTIWTRPGLELKTRSLLNLVMLTALGKWTELGTHVRGAVRNGCSELEIREALLQATAYCGMPAGMESFRVADRVLTEMKEKGEMQ</sequence>
<proteinExistence type="predicted"/>
<feature type="compositionally biased region" description="Pro residues" evidence="1">
    <location>
        <begin position="1"/>
        <end position="11"/>
    </location>
</feature>
<dbReference type="PANTHER" id="PTHR33570:SF2">
    <property type="entry name" value="CARBOXYMUCONOLACTONE DECARBOXYLASE-LIKE DOMAIN-CONTAINING PROTEIN"/>
    <property type="match status" value="1"/>
</dbReference>
<accession>A0A3D8RSZ6</accession>
<dbReference type="Gene3D" id="1.20.1290.10">
    <property type="entry name" value="AhpD-like"/>
    <property type="match status" value="1"/>
</dbReference>
<protein>
    <recommendedName>
        <fullName evidence="2">Carboxymuconolactone decarboxylase-like domain-containing protein</fullName>
    </recommendedName>
</protein>
<dbReference type="InterPro" id="IPR029032">
    <property type="entry name" value="AhpD-like"/>
</dbReference>
<evidence type="ECO:0000256" key="1">
    <source>
        <dbReference type="SAM" id="MobiDB-lite"/>
    </source>
</evidence>
<feature type="domain" description="Carboxymuconolactone decarboxylase-like" evidence="2">
    <location>
        <begin position="148"/>
        <end position="226"/>
    </location>
</feature>
<dbReference type="InterPro" id="IPR052512">
    <property type="entry name" value="4CMD/NDH-1_regulator"/>
</dbReference>
<dbReference type="STRING" id="1849047.A0A3D8RSZ6"/>
<dbReference type="AlphaFoldDB" id="A0A3D8RSZ6"/>
<dbReference type="PANTHER" id="PTHR33570">
    <property type="entry name" value="4-CARBOXYMUCONOLACTONE DECARBOXYLASE FAMILY PROTEIN"/>
    <property type="match status" value="1"/>
</dbReference>
<feature type="region of interest" description="Disordered" evidence="1">
    <location>
        <begin position="1"/>
        <end position="52"/>
    </location>
</feature>
<dbReference type="Pfam" id="PF02627">
    <property type="entry name" value="CMD"/>
    <property type="match status" value="1"/>
</dbReference>
<keyword evidence="4" id="KW-1185">Reference proteome</keyword>
<evidence type="ECO:0000259" key="2">
    <source>
        <dbReference type="Pfam" id="PF02627"/>
    </source>
</evidence>
<evidence type="ECO:0000313" key="4">
    <source>
        <dbReference type="Proteomes" id="UP000256645"/>
    </source>
</evidence>
<dbReference type="GO" id="GO:0051920">
    <property type="term" value="F:peroxiredoxin activity"/>
    <property type="evidence" value="ECO:0007669"/>
    <property type="project" value="InterPro"/>
</dbReference>
<dbReference type="SUPFAM" id="SSF69118">
    <property type="entry name" value="AhpD-like"/>
    <property type="match status" value="1"/>
</dbReference>
<name>A0A3D8RSZ6_9HELO</name>
<dbReference type="EMBL" id="PDLM01000005">
    <property type="protein sequence ID" value="RDW77076.1"/>
    <property type="molecule type" value="Genomic_DNA"/>
</dbReference>
<feature type="compositionally biased region" description="Low complexity" evidence="1">
    <location>
        <begin position="36"/>
        <end position="52"/>
    </location>
</feature>
<organism evidence="3 4">
    <name type="scientific">Coleophoma cylindrospora</name>
    <dbReference type="NCBI Taxonomy" id="1849047"/>
    <lineage>
        <taxon>Eukaryota</taxon>
        <taxon>Fungi</taxon>
        <taxon>Dikarya</taxon>
        <taxon>Ascomycota</taxon>
        <taxon>Pezizomycotina</taxon>
        <taxon>Leotiomycetes</taxon>
        <taxon>Helotiales</taxon>
        <taxon>Dermateaceae</taxon>
        <taxon>Coleophoma</taxon>
    </lineage>
</organism>
<dbReference type="OrthoDB" id="104509at2759"/>